<evidence type="ECO:0000313" key="3">
    <source>
        <dbReference type="EMBL" id="EAI5407247.1"/>
    </source>
</evidence>
<comment type="caution">
    <text evidence="4">The sequence shown here is derived from an EMBL/GenBank/DDBJ whole genome shotgun (WGS) entry which is preliminary data.</text>
</comment>
<keyword evidence="1" id="KW-0175">Coiled coil</keyword>
<name>A0A5L4K9Y8_CAMFE</name>
<organism evidence="4">
    <name type="scientific">Campylobacter fetus</name>
    <dbReference type="NCBI Taxonomy" id="196"/>
    <lineage>
        <taxon>Bacteria</taxon>
        <taxon>Pseudomonadati</taxon>
        <taxon>Campylobacterota</taxon>
        <taxon>Epsilonproteobacteria</taxon>
        <taxon>Campylobacterales</taxon>
        <taxon>Campylobacteraceae</taxon>
        <taxon>Campylobacter</taxon>
    </lineage>
</organism>
<dbReference type="AlphaFoldDB" id="A0A5L4K9Y8"/>
<keyword evidence="2" id="KW-0472">Membrane</keyword>
<evidence type="ECO:0000256" key="1">
    <source>
        <dbReference type="SAM" id="Coils"/>
    </source>
</evidence>
<evidence type="ECO:0000313" key="4">
    <source>
        <dbReference type="EMBL" id="EAK0452977.1"/>
    </source>
</evidence>
<dbReference type="RefSeq" id="WP_111738200.1">
    <property type="nucleotide sequence ID" value="NZ_AABUZP020000005.1"/>
</dbReference>
<dbReference type="Proteomes" id="UP000557842">
    <property type="component" value="Unassembled WGS sequence"/>
</dbReference>
<dbReference type="Gene3D" id="3.30.420.40">
    <property type="match status" value="2"/>
</dbReference>
<evidence type="ECO:0000313" key="6">
    <source>
        <dbReference type="Proteomes" id="UP000557842"/>
    </source>
</evidence>
<dbReference type="EMBL" id="AACCXM010000001">
    <property type="protein sequence ID" value="EAK0468034.1"/>
    <property type="molecule type" value="Genomic_DNA"/>
</dbReference>
<proteinExistence type="predicted"/>
<feature type="coiled-coil region" evidence="1">
    <location>
        <begin position="363"/>
        <end position="390"/>
    </location>
</feature>
<accession>A0A5L4K9Y8</accession>
<dbReference type="Gene3D" id="3.30.1490.300">
    <property type="match status" value="1"/>
</dbReference>
<keyword evidence="2" id="KW-1133">Transmembrane helix</keyword>
<protein>
    <submittedName>
        <fullName evidence="4">Uncharacterized protein</fullName>
    </submittedName>
</protein>
<sequence>MKNKNHKPIISINPIKEKIYEFDSTFTTKSLSNLNKNSGFYISYIEHKDVIISQINTNSLTSNSDEIDAIITQKAYEELDLDPNLEYTIKYIKQNDSDTSYTVFIVNNQNILNLYQNTIEKVDYIDCITIAPLLMESLYSEKLLSGSQTDCFIYFDENDAFLTIYDNGKYVLSRSLARQSLGQINSKFCELTGNKVEIADFLDELKTKGINIEQKDGLNQVLDDAFYYVSDIINSVSKFQGLSIQNIYATSCVGNIPGLAKFIQDRILINTSDFNFFNNIKSSNLDPSCLHVLMTLYAKDYISYKTKLNFSPFLRPPAIYQRDGGIFLIIATSTLIISLIYPIYQLISGIYLTKLINDQNIIISEQEIIVNNLENQLNKINYDIQVTKQNIYDQDQQLGLKKSLLNQIYSKKRDYPVKSIALYEISKEINALGVKTTSIKINDKTALISLISNDDKRITKLITNIDNLKSYKVSTKQIALTGNGQYDSNITVEIR</sequence>
<feature type="transmembrane region" description="Helical" evidence="2">
    <location>
        <begin position="325"/>
        <end position="344"/>
    </location>
</feature>
<reference evidence="4 6" key="1">
    <citation type="submission" date="2018-05" db="EMBL/GenBank/DDBJ databases">
        <authorList>
            <consortium name="PulseNet: The National Subtyping Network for Foodborne Disease Surveillance"/>
            <person name="Tarr C.L."/>
            <person name="Trees E."/>
            <person name="Katz L.S."/>
            <person name="Carleton-Romer H.A."/>
            <person name="Stroika S."/>
            <person name="Kucerova Z."/>
            <person name="Roache K.F."/>
            <person name="Sabol A.L."/>
            <person name="Besser J."/>
            <person name="Gerner-Smidt P."/>
        </authorList>
    </citation>
    <scope>NUCLEOTIDE SEQUENCE</scope>
    <source>
        <strain evidence="4">2014D-0197</strain>
        <strain evidence="3 6">2016D-0221</strain>
        <strain evidence="5">D4313</strain>
    </source>
</reference>
<dbReference type="EMBL" id="AACCXK010000006">
    <property type="protein sequence ID" value="EAK0452977.1"/>
    <property type="molecule type" value="Genomic_DNA"/>
</dbReference>
<evidence type="ECO:0000313" key="5">
    <source>
        <dbReference type="EMBL" id="EAK0468034.1"/>
    </source>
</evidence>
<dbReference type="EMBL" id="AABQDW010000001">
    <property type="protein sequence ID" value="EAI5407247.1"/>
    <property type="molecule type" value="Genomic_DNA"/>
</dbReference>
<gene>
    <name evidence="4" type="ORF">AAH17_04830</name>
    <name evidence="5" type="ORF">AAH24_01410</name>
    <name evidence="3" type="ORF">BVH53_00765</name>
</gene>
<evidence type="ECO:0000256" key="2">
    <source>
        <dbReference type="SAM" id="Phobius"/>
    </source>
</evidence>
<keyword evidence="2" id="KW-0812">Transmembrane</keyword>